<evidence type="ECO:0000259" key="8">
    <source>
        <dbReference type="PROSITE" id="PS50249"/>
    </source>
</evidence>
<evidence type="ECO:0000256" key="1">
    <source>
        <dbReference type="ARBA" id="ARBA00010243"/>
    </source>
</evidence>
<dbReference type="InterPro" id="IPR037518">
    <property type="entry name" value="MPN"/>
</dbReference>
<accession>U2KX39</accession>
<evidence type="ECO:0000313" key="10">
    <source>
        <dbReference type="Proteomes" id="UP000016662"/>
    </source>
</evidence>
<evidence type="ECO:0000313" key="9">
    <source>
        <dbReference type="EMBL" id="ERJ96857.1"/>
    </source>
</evidence>
<dbReference type="PROSITE" id="PS01302">
    <property type="entry name" value="UPF0758"/>
    <property type="match status" value="1"/>
</dbReference>
<dbReference type="HOGENOM" id="CLU_073529_0_0_9"/>
<dbReference type="InterPro" id="IPR010994">
    <property type="entry name" value="RuvA_2-like"/>
</dbReference>
<dbReference type="InterPro" id="IPR001405">
    <property type="entry name" value="UPF0758"/>
</dbReference>
<dbReference type="InterPro" id="IPR020891">
    <property type="entry name" value="UPF0758_CS"/>
</dbReference>
<keyword evidence="10" id="KW-1185">Reference proteome</keyword>
<evidence type="ECO:0000256" key="3">
    <source>
        <dbReference type="ARBA" id="ARBA00022723"/>
    </source>
</evidence>
<feature type="region of interest" description="Disordered" evidence="7">
    <location>
        <begin position="16"/>
        <end position="43"/>
    </location>
</feature>
<name>U2KX39_9FIRM</name>
<evidence type="ECO:0000256" key="2">
    <source>
        <dbReference type="ARBA" id="ARBA00022670"/>
    </source>
</evidence>
<dbReference type="Gene3D" id="3.40.140.10">
    <property type="entry name" value="Cytidine Deaminase, domain 2"/>
    <property type="match status" value="1"/>
</dbReference>
<evidence type="ECO:0000256" key="6">
    <source>
        <dbReference type="ARBA" id="ARBA00023049"/>
    </source>
</evidence>
<gene>
    <name evidence="9" type="ORF">RUMCAL_00784</name>
</gene>
<dbReference type="OrthoDB" id="9804482at2"/>
<evidence type="ECO:0000256" key="5">
    <source>
        <dbReference type="ARBA" id="ARBA00022833"/>
    </source>
</evidence>
<feature type="compositionally biased region" description="Basic and acidic residues" evidence="7">
    <location>
        <begin position="16"/>
        <end position="25"/>
    </location>
</feature>
<comment type="similarity">
    <text evidence="1">Belongs to the UPF0758 family.</text>
</comment>
<dbReference type="GO" id="GO:0006508">
    <property type="term" value="P:proteolysis"/>
    <property type="evidence" value="ECO:0007669"/>
    <property type="project" value="UniProtKB-KW"/>
</dbReference>
<dbReference type="InterPro" id="IPR025657">
    <property type="entry name" value="RadC_JAB"/>
</dbReference>
<feature type="domain" description="MPN" evidence="8">
    <location>
        <begin position="137"/>
        <end position="260"/>
    </location>
</feature>
<dbReference type="SUPFAM" id="SSF47781">
    <property type="entry name" value="RuvA domain 2-like"/>
    <property type="match status" value="1"/>
</dbReference>
<keyword evidence="5" id="KW-0862">Zinc</keyword>
<dbReference type="PROSITE" id="PS50249">
    <property type="entry name" value="MPN"/>
    <property type="match status" value="1"/>
</dbReference>
<dbReference type="Proteomes" id="UP000016662">
    <property type="component" value="Unassembled WGS sequence"/>
</dbReference>
<dbReference type="PANTHER" id="PTHR30471">
    <property type="entry name" value="DNA REPAIR PROTEIN RADC"/>
    <property type="match status" value="1"/>
</dbReference>
<dbReference type="eggNOG" id="COG2003">
    <property type="taxonomic scope" value="Bacteria"/>
</dbReference>
<proteinExistence type="inferred from homology"/>
<keyword evidence="6" id="KW-0482">Metalloprotease</keyword>
<protein>
    <submittedName>
        <fullName evidence="9">DNA repair protein RadC</fullName>
    </submittedName>
</protein>
<organism evidence="9 10">
    <name type="scientific">Ruminococcus callidus ATCC 27760</name>
    <dbReference type="NCBI Taxonomy" id="411473"/>
    <lineage>
        <taxon>Bacteria</taxon>
        <taxon>Bacillati</taxon>
        <taxon>Bacillota</taxon>
        <taxon>Clostridia</taxon>
        <taxon>Eubacteriales</taxon>
        <taxon>Oscillospiraceae</taxon>
        <taxon>Ruminococcus</taxon>
    </lineage>
</organism>
<dbReference type="PATRIC" id="fig|411473.3.peg.634"/>
<feature type="compositionally biased region" description="Basic residues" evidence="7">
    <location>
        <begin position="34"/>
        <end position="43"/>
    </location>
</feature>
<dbReference type="GO" id="GO:0046872">
    <property type="term" value="F:metal ion binding"/>
    <property type="evidence" value="ECO:0007669"/>
    <property type="project" value="UniProtKB-KW"/>
</dbReference>
<evidence type="ECO:0000256" key="7">
    <source>
        <dbReference type="SAM" id="MobiDB-lite"/>
    </source>
</evidence>
<evidence type="ECO:0000256" key="4">
    <source>
        <dbReference type="ARBA" id="ARBA00022801"/>
    </source>
</evidence>
<dbReference type="EMBL" id="AWVF01000093">
    <property type="protein sequence ID" value="ERJ96857.1"/>
    <property type="molecule type" value="Genomic_DNA"/>
</dbReference>
<dbReference type="Pfam" id="PF04002">
    <property type="entry name" value="RadC"/>
    <property type="match status" value="1"/>
</dbReference>
<keyword evidence="3" id="KW-0479">Metal-binding</keyword>
<dbReference type="AlphaFoldDB" id="U2KX39"/>
<sequence>MIGGFIMEQSKKEIQNLKQPADKRNVSNSDTAVSKKKHSHAGHRERMRLRFQKSGLESFQPHEILELLLFYALPRVDTNPIAHDLIAEFHSLSGVLDADIQDLKRINGISENAAIFLKLLPQLCQQYQLDKLREHVALDSTQKLCAYVQAKLSATVEEKVLLLCLDEHLHLLHCETISTGTAQRAALDTHRIVECTIRMRSSRVVLAHNHPQGQAAFSDADLFATQQLRRIMDSMQIQLLDHIVLGKQGDTISMRQVMGWSDS</sequence>
<dbReference type="Gene3D" id="1.10.150.20">
    <property type="entry name" value="5' to 3' exonuclease, C-terminal subdomain"/>
    <property type="match status" value="1"/>
</dbReference>
<keyword evidence="2" id="KW-0645">Protease</keyword>
<comment type="caution">
    <text evidence="9">The sequence shown here is derived from an EMBL/GenBank/DDBJ whole genome shotgun (WGS) entry which is preliminary data.</text>
</comment>
<dbReference type="GO" id="GO:0008237">
    <property type="term" value="F:metallopeptidase activity"/>
    <property type="evidence" value="ECO:0007669"/>
    <property type="project" value="UniProtKB-KW"/>
</dbReference>
<reference evidence="9 10" key="1">
    <citation type="submission" date="2013-07" db="EMBL/GenBank/DDBJ databases">
        <authorList>
            <person name="Weinstock G."/>
            <person name="Sodergren E."/>
            <person name="Wylie T."/>
            <person name="Fulton L."/>
            <person name="Fulton R."/>
            <person name="Fronick C."/>
            <person name="O'Laughlin M."/>
            <person name="Godfrey J."/>
            <person name="Miner T."/>
            <person name="Herter B."/>
            <person name="Appelbaum E."/>
            <person name="Cordes M."/>
            <person name="Lek S."/>
            <person name="Wollam A."/>
            <person name="Pepin K.H."/>
            <person name="Palsikar V.B."/>
            <person name="Mitreva M."/>
            <person name="Wilson R.K."/>
        </authorList>
    </citation>
    <scope>NUCLEOTIDE SEQUENCE [LARGE SCALE GENOMIC DNA]</scope>
    <source>
        <strain evidence="9 10">ATCC 27760</strain>
    </source>
</reference>
<keyword evidence="4" id="KW-0378">Hydrolase</keyword>
<dbReference type="STRING" id="411473.RUMCAL_00784"/>
<dbReference type="PANTHER" id="PTHR30471:SF3">
    <property type="entry name" value="UPF0758 PROTEIN YEES-RELATED"/>
    <property type="match status" value="1"/>
</dbReference>